<dbReference type="SUPFAM" id="SSF51735">
    <property type="entry name" value="NAD(P)-binding Rossmann-fold domains"/>
    <property type="match status" value="1"/>
</dbReference>
<dbReference type="InterPro" id="IPR036291">
    <property type="entry name" value="NAD(P)-bd_dom_sf"/>
</dbReference>
<organism evidence="2 3">
    <name type="scientific">Saguinus oedipus</name>
    <name type="common">Cotton-top tamarin</name>
    <name type="synonym">Oedipomidas oedipus</name>
    <dbReference type="NCBI Taxonomy" id="9490"/>
    <lineage>
        <taxon>Eukaryota</taxon>
        <taxon>Metazoa</taxon>
        <taxon>Chordata</taxon>
        <taxon>Craniata</taxon>
        <taxon>Vertebrata</taxon>
        <taxon>Euteleostomi</taxon>
        <taxon>Mammalia</taxon>
        <taxon>Eutheria</taxon>
        <taxon>Euarchontoglires</taxon>
        <taxon>Primates</taxon>
        <taxon>Haplorrhini</taxon>
        <taxon>Platyrrhini</taxon>
        <taxon>Cebidae</taxon>
        <taxon>Callitrichinae</taxon>
        <taxon>Saguinus</taxon>
    </lineage>
</organism>
<reference evidence="2 3" key="1">
    <citation type="submission" date="2023-05" db="EMBL/GenBank/DDBJ databases">
        <title>B98-5 Cell Line De Novo Hybrid Assembly: An Optical Mapping Approach.</title>
        <authorList>
            <person name="Kananen K."/>
            <person name="Auerbach J.A."/>
            <person name="Kautto E."/>
            <person name="Blachly J.S."/>
        </authorList>
    </citation>
    <scope>NUCLEOTIDE SEQUENCE [LARGE SCALE GENOMIC DNA]</scope>
    <source>
        <strain evidence="2">B95-8</strain>
        <tissue evidence="2">Cell line</tissue>
    </source>
</reference>
<evidence type="ECO:0000313" key="2">
    <source>
        <dbReference type="EMBL" id="KAK2103996.1"/>
    </source>
</evidence>
<accession>A0ABQ9V428</accession>
<sequence length="120" mass="12915">MAQQAVVTLPWFVTASPPFLPPHPPSFPPQALEHSGGGDFLVCVAGVNPLVGSTLGASELVWDKILGMNMETPVLLLSQLLPHMENRGWRAVREPCPSCALHMCSITLENIMVAGYSPKL</sequence>
<comment type="caution">
    <text evidence="2">The sequence shown here is derived from an EMBL/GenBank/DDBJ whole genome shotgun (WGS) entry which is preliminary data.</text>
</comment>
<name>A0ABQ9V428_SAGOE</name>
<proteinExistence type="inferred from homology"/>
<comment type="similarity">
    <text evidence="1">Belongs to the short-chain dehydrogenases/reductases (SDR) family.</text>
</comment>
<dbReference type="PANTHER" id="PTHR43943:SF15">
    <property type="entry name" value="DEHYDROGENASE_REDUCTASE MEMBER 2"/>
    <property type="match status" value="1"/>
</dbReference>
<dbReference type="PANTHER" id="PTHR43943">
    <property type="entry name" value="DEHYDROGENASE/REDUCTASE (SDR FAMILY) MEMBER 4"/>
    <property type="match status" value="1"/>
</dbReference>
<evidence type="ECO:0000313" key="3">
    <source>
        <dbReference type="Proteomes" id="UP001266305"/>
    </source>
</evidence>
<dbReference type="Proteomes" id="UP001266305">
    <property type="component" value="Unassembled WGS sequence"/>
</dbReference>
<evidence type="ECO:0000256" key="1">
    <source>
        <dbReference type="ARBA" id="ARBA00006484"/>
    </source>
</evidence>
<dbReference type="Gene3D" id="3.40.50.720">
    <property type="entry name" value="NAD(P)-binding Rossmann-like Domain"/>
    <property type="match status" value="1"/>
</dbReference>
<keyword evidence="3" id="KW-1185">Reference proteome</keyword>
<protein>
    <submittedName>
        <fullName evidence="2">Uncharacterized protein</fullName>
    </submittedName>
</protein>
<dbReference type="EMBL" id="JASSZA010000008">
    <property type="protein sequence ID" value="KAK2103996.1"/>
    <property type="molecule type" value="Genomic_DNA"/>
</dbReference>
<feature type="non-terminal residue" evidence="2">
    <location>
        <position position="120"/>
    </location>
</feature>
<gene>
    <name evidence="2" type="ORF">P7K49_017852</name>
</gene>